<organism evidence="1 2">
    <name type="scientific">Mycena rosella</name>
    <name type="common">Pink bonnet</name>
    <name type="synonym">Agaricus rosellus</name>
    <dbReference type="NCBI Taxonomy" id="1033263"/>
    <lineage>
        <taxon>Eukaryota</taxon>
        <taxon>Fungi</taxon>
        <taxon>Dikarya</taxon>
        <taxon>Basidiomycota</taxon>
        <taxon>Agaricomycotina</taxon>
        <taxon>Agaricomycetes</taxon>
        <taxon>Agaricomycetidae</taxon>
        <taxon>Agaricales</taxon>
        <taxon>Marasmiineae</taxon>
        <taxon>Mycenaceae</taxon>
        <taxon>Mycena</taxon>
    </lineage>
</organism>
<proteinExistence type="predicted"/>
<gene>
    <name evidence="1" type="ORF">B0H17DRAFT_1145834</name>
</gene>
<reference evidence="1" key="1">
    <citation type="submission" date="2023-03" db="EMBL/GenBank/DDBJ databases">
        <title>Massive genome expansion in bonnet fungi (Mycena s.s.) driven by repeated elements and novel gene families across ecological guilds.</title>
        <authorList>
            <consortium name="Lawrence Berkeley National Laboratory"/>
            <person name="Harder C.B."/>
            <person name="Miyauchi S."/>
            <person name="Viragh M."/>
            <person name="Kuo A."/>
            <person name="Thoen E."/>
            <person name="Andreopoulos B."/>
            <person name="Lu D."/>
            <person name="Skrede I."/>
            <person name="Drula E."/>
            <person name="Henrissat B."/>
            <person name="Morin E."/>
            <person name="Kohler A."/>
            <person name="Barry K."/>
            <person name="LaButti K."/>
            <person name="Morin E."/>
            <person name="Salamov A."/>
            <person name="Lipzen A."/>
            <person name="Mereny Z."/>
            <person name="Hegedus B."/>
            <person name="Baldrian P."/>
            <person name="Stursova M."/>
            <person name="Weitz H."/>
            <person name="Taylor A."/>
            <person name="Grigoriev I.V."/>
            <person name="Nagy L.G."/>
            <person name="Martin F."/>
            <person name="Kauserud H."/>
        </authorList>
    </citation>
    <scope>NUCLEOTIDE SEQUENCE</scope>
    <source>
        <strain evidence="1">CBHHK067</strain>
    </source>
</reference>
<evidence type="ECO:0000313" key="1">
    <source>
        <dbReference type="EMBL" id="KAJ7657596.1"/>
    </source>
</evidence>
<evidence type="ECO:0000313" key="2">
    <source>
        <dbReference type="Proteomes" id="UP001221757"/>
    </source>
</evidence>
<protein>
    <submittedName>
        <fullName evidence="1">Uncharacterized protein</fullName>
    </submittedName>
</protein>
<sequence length="173" mass="19544">MLADLFDFALSFCSTALKRYTSLRTIRECKSKSDVSENGLGTPVDRECREVEFHAPRKKNTADNPDMVQARVERAAPAGRFPNQISSADVASPPLNQSKDLVVAEYITKMDLAGLRLKRTSEDRQATKSSMTNENPGRVEFLAPRREEKTGKTQRCWMNGWRYFVAPAIREAQ</sequence>
<dbReference type="Proteomes" id="UP001221757">
    <property type="component" value="Unassembled WGS sequence"/>
</dbReference>
<name>A0AAD7G5G8_MYCRO</name>
<comment type="caution">
    <text evidence="1">The sequence shown here is derived from an EMBL/GenBank/DDBJ whole genome shotgun (WGS) entry which is preliminary data.</text>
</comment>
<accession>A0AAD7G5G8</accession>
<keyword evidence="2" id="KW-1185">Reference proteome</keyword>
<dbReference type="EMBL" id="JARKIE010000287">
    <property type="protein sequence ID" value="KAJ7657596.1"/>
    <property type="molecule type" value="Genomic_DNA"/>
</dbReference>
<dbReference type="AlphaFoldDB" id="A0AAD7G5G8"/>